<comment type="subcellular location">
    <subcellularLocation>
        <location evidence="1">Cell membrane</location>
        <topology evidence="1">Multi-pass membrane protein</topology>
    </subcellularLocation>
</comment>
<keyword evidence="6 8" id="KW-0472">Membrane</keyword>
<accession>A0A316EUW8</accession>
<keyword evidence="2" id="KW-1003">Cell membrane</keyword>
<organism evidence="9 10">
    <name type="scientific">Actinoplanes xinjiangensis</name>
    <dbReference type="NCBI Taxonomy" id="512350"/>
    <lineage>
        <taxon>Bacteria</taxon>
        <taxon>Bacillati</taxon>
        <taxon>Actinomycetota</taxon>
        <taxon>Actinomycetes</taxon>
        <taxon>Micromonosporales</taxon>
        <taxon>Micromonosporaceae</taxon>
        <taxon>Actinoplanes</taxon>
    </lineage>
</organism>
<reference evidence="9 10" key="1">
    <citation type="submission" date="2018-05" db="EMBL/GenBank/DDBJ databases">
        <title>Genomic Encyclopedia of Archaeal and Bacterial Type Strains, Phase II (KMG-II): from individual species to whole genera.</title>
        <authorList>
            <person name="Goeker M."/>
        </authorList>
    </citation>
    <scope>NUCLEOTIDE SEQUENCE [LARGE SCALE GENOMIC DNA]</scope>
    <source>
        <strain evidence="9 10">DSM 45184</strain>
    </source>
</reference>
<evidence type="ECO:0000256" key="8">
    <source>
        <dbReference type="SAM" id="Phobius"/>
    </source>
</evidence>
<feature type="transmembrane region" description="Helical" evidence="8">
    <location>
        <begin position="431"/>
        <end position="449"/>
    </location>
</feature>
<dbReference type="RefSeq" id="WP_282959007.1">
    <property type="nucleotide sequence ID" value="NZ_QGGR01000026.1"/>
</dbReference>
<feature type="transmembrane region" description="Helical" evidence="8">
    <location>
        <begin position="350"/>
        <end position="366"/>
    </location>
</feature>
<dbReference type="Proteomes" id="UP000245697">
    <property type="component" value="Unassembled WGS sequence"/>
</dbReference>
<evidence type="ECO:0000256" key="5">
    <source>
        <dbReference type="ARBA" id="ARBA00022989"/>
    </source>
</evidence>
<keyword evidence="5 8" id="KW-1133">Transmembrane helix</keyword>
<evidence type="ECO:0000313" key="10">
    <source>
        <dbReference type="Proteomes" id="UP000245697"/>
    </source>
</evidence>
<evidence type="ECO:0000313" key="9">
    <source>
        <dbReference type="EMBL" id="PWK34693.1"/>
    </source>
</evidence>
<keyword evidence="9" id="KW-0328">Glycosyltransferase</keyword>
<evidence type="ECO:0000256" key="2">
    <source>
        <dbReference type="ARBA" id="ARBA00022475"/>
    </source>
</evidence>
<keyword evidence="4 8" id="KW-0812">Transmembrane</keyword>
<protein>
    <submittedName>
        <fullName evidence="9">Alpha-1,2-mannosyltransferase</fullName>
    </submittedName>
</protein>
<feature type="transmembrane region" description="Helical" evidence="8">
    <location>
        <begin position="401"/>
        <end position="419"/>
    </location>
</feature>
<name>A0A316EUW8_9ACTN</name>
<keyword evidence="10" id="KW-1185">Reference proteome</keyword>
<gene>
    <name evidence="9" type="ORF">BC793_12685</name>
</gene>
<comment type="similarity">
    <text evidence="7">Belongs to the glycosyltransferase 87 family.</text>
</comment>
<feature type="transmembrane region" description="Helical" evidence="8">
    <location>
        <begin position="93"/>
        <end position="113"/>
    </location>
</feature>
<evidence type="ECO:0000256" key="4">
    <source>
        <dbReference type="ARBA" id="ARBA00022692"/>
    </source>
</evidence>
<evidence type="ECO:0000256" key="6">
    <source>
        <dbReference type="ARBA" id="ARBA00023136"/>
    </source>
</evidence>
<dbReference type="AlphaFoldDB" id="A0A316EUW8"/>
<dbReference type="EMBL" id="QGGR01000026">
    <property type="protein sequence ID" value="PWK34693.1"/>
    <property type="molecule type" value="Genomic_DNA"/>
</dbReference>
<evidence type="ECO:0000256" key="3">
    <source>
        <dbReference type="ARBA" id="ARBA00022679"/>
    </source>
</evidence>
<dbReference type="Pfam" id="PF09594">
    <property type="entry name" value="GT87"/>
    <property type="match status" value="2"/>
</dbReference>
<dbReference type="InterPro" id="IPR018584">
    <property type="entry name" value="GT87"/>
</dbReference>
<feature type="transmembrane region" description="Helical" evidence="8">
    <location>
        <begin position="257"/>
        <end position="281"/>
    </location>
</feature>
<feature type="transmembrane region" description="Helical" evidence="8">
    <location>
        <begin position="125"/>
        <end position="143"/>
    </location>
</feature>
<sequence>MPAIRRIAHNAARMRSGLFAVGVLVTAAIITHYIERYGLSTLAVEHEAIRGWLAGDGLYAYRSPKNEAGAALPPALALLIAPLTLLPLRTAGGLLALGGLAALLLTTLVVAGPVARRHGRRRTPFVLAVAALALLAEPVRAAVGLGRPELLILALLAADLVGLRRAARVRDRSLAALLRSRRSPRARSPLTGRRFSASPFADGRPRGSRIVHAFRATLRPHCSGDLSESSKRSESTRREIGLSGGGTLRRLWTSGSWAGAGTGLAVTFSATALLFVIYLLVTRQRRAALTALTTAAVVTLGVLVAAPTETLTWYGTTMWELARPAPVSDLDNQSLAGVMARLYGFPAPPVLVWFAFGILLVAVGLIRARSAHTEGDEVAAFTLIGLTAAVAGPVTTAAESLWLLPAILVLADAGVRSRLGIRVPRSTRRTGTVYLAAAGIGYLILIAAPVWSLRWNVPALALILLVNVLPWRQGSPAMPTVRAAPHRRAAIPLPRGG</sequence>
<feature type="transmembrane region" description="Helical" evidence="8">
    <location>
        <begin position="12"/>
        <end position="34"/>
    </location>
</feature>
<evidence type="ECO:0000256" key="7">
    <source>
        <dbReference type="ARBA" id="ARBA00024033"/>
    </source>
</evidence>
<dbReference type="GO" id="GO:0005886">
    <property type="term" value="C:plasma membrane"/>
    <property type="evidence" value="ECO:0007669"/>
    <property type="project" value="UniProtKB-SubCell"/>
</dbReference>
<comment type="caution">
    <text evidence="9">The sequence shown here is derived from an EMBL/GenBank/DDBJ whole genome shotgun (WGS) entry which is preliminary data.</text>
</comment>
<evidence type="ECO:0000256" key="1">
    <source>
        <dbReference type="ARBA" id="ARBA00004651"/>
    </source>
</evidence>
<feature type="transmembrane region" description="Helical" evidence="8">
    <location>
        <begin position="378"/>
        <end position="395"/>
    </location>
</feature>
<dbReference type="GO" id="GO:0016758">
    <property type="term" value="F:hexosyltransferase activity"/>
    <property type="evidence" value="ECO:0007669"/>
    <property type="project" value="InterPro"/>
</dbReference>
<keyword evidence="3 9" id="KW-0808">Transferase</keyword>
<feature type="transmembrane region" description="Helical" evidence="8">
    <location>
        <begin position="288"/>
        <end position="306"/>
    </location>
</feature>
<proteinExistence type="inferred from homology"/>